<dbReference type="EMBL" id="JADQDP010000005">
    <property type="protein sequence ID" value="MBF9143916.1"/>
    <property type="molecule type" value="Genomic_DNA"/>
</dbReference>
<dbReference type="RefSeq" id="WP_196288275.1">
    <property type="nucleotide sequence ID" value="NZ_JADQDP010000005.1"/>
</dbReference>
<protein>
    <submittedName>
        <fullName evidence="2">Uncharacterized protein</fullName>
    </submittedName>
</protein>
<keyword evidence="1" id="KW-1133">Transmembrane helix</keyword>
<dbReference type="Proteomes" id="UP000645610">
    <property type="component" value="Unassembled WGS sequence"/>
</dbReference>
<evidence type="ECO:0000313" key="3">
    <source>
        <dbReference type="Proteomes" id="UP000645610"/>
    </source>
</evidence>
<comment type="caution">
    <text evidence="2">The sequence shown here is derived from an EMBL/GenBank/DDBJ whole genome shotgun (WGS) entry which is preliminary data.</text>
</comment>
<name>A0A931BJY0_9BACT</name>
<gene>
    <name evidence="2" type="ORF">I2I01_19880</name>
</gene>
<evidence type="ECO:0000256" key="1">
    <source>
        <dbReference type="SAM" id="Phobius"/>
    </source>
</evidence>
<keyword evidence="3" id="KW-1185">Reference proteome</keyword>
<evidence type="ECO:0000313" key="2">
    <source>
        <dbReference type="EMBL" id="MBF9143916.1"/>
    </source>
</evidence>
<accession>A0A931BJY0</accession>
<organism evidence="2 3">
    <name type="scientific">Hymenobacter properus</name>
    <dbReference type="NCBI Taxonomy" id="2791026"/>
    <lineage>
        <taxon>Bacteria</taxon>
        <taxon>Pseudomonadati</taxon>
        <taxon>Bacteroidota</taxon>
        <taxon>Cytophagia</taxon>
        <taxon>Cytophagales</taxon>
        <taxon>Hymenobacteraceae</taxon>
        <taxon>Hymenobacter</taxon>
    </lineage>
</organism>
<dbReference type="AlphaFoldDB" id="A0A931BJY0"/>
<reference evidence="2 3" key="1">
    <citation type="submission" date="2020-11" db="EMBL/GenBank/DDBJ databases">
        <authorList>
            <person name="Kim M.K."/>
        </authorList>
    </citation>
    <scope>NUCLEOTIDE SEQUENCE [LARGE SCALE GENOMIC DNA]</scope>
    <source>
        <strain evidence="2 3">BT439</strain>
    </source>
</reference>
<keyword evidence="1" id="KW-0812">Transmembrane</keyword>
<proteinExistence type="predicted"/>
<keyword evidence="1" id="KW-0472">Membrane</keyword>
<sequence length="64" mass="7249">MAYLYLRYRSRVRVKQVLIKEYKGHYSNAGSAVVLNTFAAFLAIAMFGLVLGALISPVVQWLRN</sequence>
<feature type="transmembrane region" description="Helical" evidence="1">
    <location>
        <begin position="38"/>
        <end position="62"/>
    </location>
</feature>